<dbReference type="AlphaFoldDB" id="A0A0R0JBC8"/>
<dbReference type="OMA" id="HASATSX"/>
<dbReference type="PaxDb" id="3847-GLYMA07G31280.1"/>
<dbReference type="EnsemblPlants" id="KRH49993">
    <property type="protein sequence ID" value="KRH49993"/>
    <property type="gene ID" value="GLYMA_07G193400"/>
</dbReference>
<dbReference type="PANTHER" id="PTHR11474">
    <property type="entry name" value="TYROSINASE FAMILY MEMBER"/>
    <property type="match status" value="1"/>
</dbReference>
<evidence type="ECO:0000256" key="5">
    <source>
        <dbReference type="ARBA" id="ARBA00023008"/>
    </source>
</evidence>
<feature type="binding site" evidence="7">
    <location>
        <position position="298"/>
    </location>
    <ligand>
        <name>Cu cation</name>
        <dbReference type="ChEBI" id="CHEBI:23378"/>
        <label>B</label>
    </ligand>
</feature>
<keyword evidence="2 7" id="KW-0479">Metal-binding</keyword>
<evidence type="ECO:0000256" key="8">
    <source>
        <dbReference type="PIRSR" id="PIRSR000290-2"/>
    </source>
</evidence>
<reference evidence="13" key="2">
    <citation type="submission" date="2018-02" db="UniProtKB">
        <authorList>
            <consortium name="EnsemblPlants"/>
        </authorList>
    </citation>
    <scope>IDENTIFICATION</scope>
    <source>
        <strain evidence="13">Williams 82</strain>
    </source>
</reference>
<protein>
    <recommendedName>
        <fullName evidence="11">Tyrosinase copper-binding domain-containing protein</fullName>
    </recommendedName>
</protein>
<dbReference type="STRING" id="3847.A0A0R0JBC8"/>
<feature type="disulfide bond" evidence="8">
    <location>
        <begin position="84"/>
        <end position="144"/>
    </location>
</feature>
<feature type="cross-link" description="2'-(S-cysteinyl)-histidine (Cys-His)" evidence="9">
    <location>
        <begin position="147"/>
        <end position="164"/>
    </location>
</feature>
<reference evidence="12 13" key="1">
    <citation type="journal article" date="2010" name="Nature">
        <title>Genome sequence of the palaeopolyploid soybean.</title>
        <authorList>
            <person name="Schmutz J."/>
            <person name="Cannon S.B."/>
            <person name="Schlueter J."/>
            <person name="Ma J."/>
            <person name="Mitros T."/>
            <person name="Nelson W."/>
            <person name="Hyten D.L."/>
            <person name="Song Q."/>
            <person name="Thelen J.J."/>
            <person name="Cheng J."/>
            <person name="Xu D."/>
            <person name="Hellsten U."/>
            <person name="May G.D."/>
            <person name="Yu Y."/>
            <person name="Sakurai T."/>
            <person name="Umezawa T."/>
            <person name="Bhattacharyya M.K."/>
            <person name="Sandhu D."/>
            <person name="Valliyodan B."/>
            <person name="Lindquist E."/>
            <person name="Peto M."/>
            <person name="Grant D."/>
            <person name="Shu S."/>
            <person name="Goodstein D."/>
            <person name="Barry K."/>
            <person name="Futrell-Griggs M."/>
            <person name="Abernathy B."/>
            <person name="Du J."/>
            <person name="Tian Z."/>
            <person name="Zhu L."/>
            <person name="Gill N."/>
            <person name="Joshi T."/>
            <person name="Libault M."/>
            <person name="Sethuraman A."/>
            <person name="Zhang X.-C."/>
            <person name="Shinozaki K."/>
            <person name="Nguyen H.T."/>
            <person name="Wing R.A."/>
            <person name="Cregan P."/>
            <person name="Specht J."/>
            <person name="Grimwood J."/>
            <person name="Rokhsar D."/>
            <person name="Stacey G."/>
            <person name="Shoemaker R.C."/>
            <person name="Jackson S.A."/>
        </authorList>
    </citation>
    <scope>NUCLEOTIDE SEQUENCE [LARGE SCALE GENOMIC DNA]</scope>
    <source>
        <strain evidence="13">cv. Williams 82</strain>
        <tissue evidence="12">Callus</tissue>
    </source>
</reference>
<evidence type="ECO:0000256" key="2">
    <source>
        <dbReference type="ARBA" id="ARBA00022723"/>
    </source>
</evidence>
<feature type="binding site" evidence="7">
    <location>
        <position position="143"/>
    </location>
    <ligand>
        <name>Cu cation</name>
        <dbReference type="ChEBI" id="CHEBI:23378"/>
        <label>A</label>
    </ligand>
</feature>
<feature type="disulfide bond" evidence="8">
    <location>
        <begin position="71"/>
        <end position="85"/>
    </location>
</feature>
<feature type="binding site" evidence="7">
    <location>
        <position position="294"/>
    </location>
    <ligand>
        <name>Cu cation</name>
        <dbReference type="ChEBI" id="CHEBI:23378"/>
        <label>B</label>
    </ligand>
</feature>
<dbReference type="PANTHER" id="PTHR11474:SF76">
    <property type="entry name" value="SHKT DOMAIN-CONTAINING PROTEIN"/>
    <property type="match status" value="1"/>
</dbReference>
<evidence type="ECO:0000256" key="1">
    <source>
        <dbReference type="ARBA" id="ARBA00009928"/>
    </source>
</evidence>
<proteinExistence type="inferred from homology"/>
<dbReference type="InterPro" id="IPR016213">
    <property type="entry name" value="Polyphenol_oxidase"/>
</dbReference>
<evidence type="ECO:0000256" key="4">
    <source>
        <dbReference type="ARBA" id="ARBA00023002"/>
    </source>
</evidence>
<dbReference type="PROSITE" id="PS00498">
    <property type="entry name" value="TYROSINASE_2"/>
    <property type="match status" value="1"/>
</dbReference>
<keyword evidence="4" id="KW-0560">Oxidoreductase</keyword>
<feature type="region of interest" description="Disordered" evidence="10">
    <location>
        <begin position="1"/>
        <end position="32"/>
    </location>
</feature>
<dbReference type="Pfam" id="PF00264">
    <property type="entry name" value="Tyrosinase"/>
    <property type="match status" value="1"/>
</dbReference>
<keyword evidence="3" id="KW-0883">Thioether bond</keyword>
<accession>A0A0R0JBC8</accession>
<evidence type="ECO:0000256" key="10">
    <source>
        <dbReference type="SAM" id="MobiDB-lite"/>
    </source>
</evidence>
<keyword evidence="6 8" id="KW-1015">Disulfide bond</keyword>
<dbReference type="InterPro" id="IPR022740">
    <property type="entry name" value="Polyphenol_oxidase_C"/>
</dbReference>
<dbReference type="GO" id="GO:0046148">
    <property type="term" value="P:pigment biosynthetic process"/>
    <property type="evidence" value="ECO:0007669"/>
    <property type="project" value="InterPro"/>
</dbReference>
<evidence type="ECO:0000313" key="13">
    <source>
        <dbReference type="EnsemblPlants" id="KRH49993"/>
    </source>
</evidence>
<dbReference type="InterPro" id="IPR002227">
    <property type="entry name" value="Tyrosinase_Cu-bd"/>
</dbReference>
<gene>
    <name evidence="12" type="ORF">GLYMA_07G193400</name>
</gene>
<dbReference type="PIRSF" id="PIRSF000290">
    <property type="entry name" value="PPO_plant"/>
    <property type="match status" value="1"/>
</dbReference>
<keyword evidence="14" id="KW-1185">Reference proteome</keyword>
<feature type="domain" description="Tyrosinase copper-binding" evidence="11">
    <location>
        <begin position="321"/>
        <end position="332"/>
    </location>
</feature>
<evidence type="ECO:0000313" key="12">
    <source>
        <dbReference type="EMBL" id="KRH49993.1"/>
    </source>
</evidence>
<dbReference type="InterPro" id="IPR008922">
    <property type="entry name" value="Di-copper_centre_dom_sf"/>
</dbReference>
<comment type="similarity">
    <text evidence="1">Belongs to the tyrosinase family.</text>
</comment>
<evidence type="ECO:0000256" key="6">
    <source>
        <dbReference type="ARBA" id="ARBA00023157"/>
    </source>
</evidence>
<feature type="binding site" evidence="7">
    <location>
        <position position="173"/>
    </location>
    <ligand>
        <name>Cu cation</name>
        <dbReference type="ChEBI" id="CHEBI:23378"/>
        <label>A</label>
    </ligand>
</feature>
<dbReference type="Pfam" id="PF12143">
    <property type="entry name" value="PPO1_KFDV"/>
    <property type="match status" value="1"/>
</dbReference>
<comment type="cofactor">
    <cofactor evidence="7">
        <name>Cu(2+)</name>
        <dbReference type="ChEBI" id="CHEBI:29036"/>
    </cofactor>
    <text evidence="7">Binds 2 copper ions per subunit.</text>
</comment>
<evidence type="ECO:0000256" key="9">
    <source>
        <dbReference type="PIRSR" id="PIRSR000290-3"/>
    </source>
</evidence>
<evidence type="ECO:0000259" key="11">
    <source>
        <dbReference type="PROSITE" id="PS00498"/>
    </source>
</evidence>
<dbReference type="InterPro" id="IPR022739">
    <property type="entry name" value="Polyphenol_oxidase_cen"/>
</dbReference>
<dbReference type="Proteomes" id="UP000008827">
    <property type="component" value="Chromosome 7"/>
</dbReference>
<dbReference type="InParanoid" id="A0A0R0JBC8"/>
<dbReference type="Gene3D" id="1.10.1280.10">
    <property type="entry name" value="Di-copper center containing domain from catechol oxidase"/>
    <property type="match status" value="1"/>
</dbReference>
<dbReference type="Gramene" id="KRH49993">
    <property type="protein sequence ID" value="KRH49993"/>
    <property type="gene ID" value="GLYMA_07G193400"/>
</dbReference>
<evidence type="ECO:0000256" key="7">
    <source>
        <dbReference type="PIRSR" id="PIRSR000290-1"/>
    </source>
</evidence>
<name>A0A0R0JBC8_SOYBN</name>
<organism evidence="12">
    <name type="scientific">Glycine max</name>
    <name type="common">Soybean</name>
    <name type="synonym">Glycine hispida</name>
    <dbReference type="NCBI Taxonomy" id="3847"/>
    <lineage>
        <taxon>Eukaryota</taxon>
        <taxon>Viridiplantae</taxon>
        <taxon>Streptophyta</taxon>
        <taxon>Embryophyta</taxon>
        <taxon>Tracheophyta</taxon>
        <taxon>Spermatophyta</taxon>
        <taxon>Magnoliopsida</taxon>
        <taxon>eudicotyledons</taxon>
        <taxon>Gunneridae</taxon>
        <taxon>Pentapetalae</taxon>
        <taxon>rosids</taxon>
        <taxon>fabids</taxon>
        <taxon>Fabales</taxon>
        <taxon>Fabaceae</taxon>
        <taxon>Papilionoideae</taxon>
        <taxon>50 kb inversion clade</taxon>
        <taxon>NPAAA clade</taxon>
        <taxon>indigoferoid/millettioid clade</taxon>
        <taxon>Phaseoleae</taxon>
        <taxon>Glycine</taxon>
        <taxon>Glycine subgen. Soja</taxon>
    </lineage>
</organism>
<feature type="binding site" evidence="7">
    <location>
        <position position="328"/>
    </location>
    <ligand>
        <name>Cu cation</name>
        <dbReference type="ChEBI" id="CHEBI:23378"/>
        <label>B</label>
    </ligand>
</feature>
<dbReference type="EMBL" id="CM000840">
    <property type="protein sequence ID" value="KRH49993.1"/>
    <property type="molecule type" value="Genomic_DNA"/>
</dbReference>
<dbReference type="Pfam" id="PF12142">
    <property type="entry name" value="PPO1_DWL"/>
    <property type="match status" value="1"/>
</dbReference>
<reference evidence="12" key="3">
    <citation type="submission" date="2018-07" db="EMBL/GenBank/DDBJ databases">
        <title>WGS assembly of Glycine max.</title>
        <authorList>
            <person name="Schmutz J."/>
            <person name="Cannon S."/>
            <person name="Schlueter J."/>
            <person name="Ma J."/>
            <person name="Mitros T."/>
            <person name="Nelson W."/>
            <person name="Hyten D."/>
            <person name="Song Q."/>
            <person name="Thelen J."/>
            <person name="Cheng J."/>
            <person name="Xu D."/>
            <person name="Hellsten U."/>
            <person name="May G."/>
            <person name="Yu Y."/>
            <person name="Sakurai T."/>
            <person name="Umezawa T."/>
            <person name="Bhattacharyya M."/>
            <person name="Sandhu D."/>
            <person name="Valliyodan B."/>
            <person name="Lindquist E."/>
            <person name="Peto M."/>
            <person name="Grant D."/>
            <person name="Shu S."/>
            <person name="Goodstein D."/>
            <person name="Barry K."/>
            <person name="Futrell-Griggs M."/>
            <person name="Abernathy B."/>
            <person name="Du J."/>
            <person name="Tian Z."/>
            <person name="Zhu L."/>
            <person name="Gill N."/>
            <person name="Joshi T."/>
            <person name="Libault M."/>
            <person name="Sethuraman A."/>
            <person name="Zhang X."/>
            <person name="Shinozaki K."/>
            <person name="Nguyen H."/>
            <person name="Wing R."/>
            <person name="Cregan P."/>
            <person name="Specht J."/>
            <person name="Grimwood J."/>
            <person name="Rokhsar D."/>
            <person name="Stacey G."/>
            <person name="Shoemaker R."/>
            <person name="Jackson S."/>
        </authorList>
    </citation>
    <scope>NUCLEOTIDE SEQUENCE</scope>
    <source>
        <tissue evidence="12">Callus</tissue>
    </source>
</reference>
<dbReference type="InterPro" id="IPR050316">
    <property type="entry name" value="Tyrosinase/Hemocyanin"/>
</dbReference>
<keyword evidence="5 7" id="KW-0186">Copper</keyword>
<dbReference type="GO" id="GO:0046872">
    <property type="term" value="F:metal ion binding"/>
    <property type="evidence" value="ECO:0007669"/>
    <property type="project" value="UniProtKB-KW"/>
</dbReference>
<dbReference type="SMR" id="A0A0R0JBC8"/>
<sequence>MFPTSQKPCQPSKPKRGRHASKVACNGNPNPRNRRDILIGLGGLYGATTLSGNSTGSAFGAPVSPPDPTNCVPPLLPGENDVNCCPPSPIVDFEFPSHKRLRHRRPAQWVDDDYLNKYKEAVRLMRALPLDDPRNFMQQAKIHCAYCHNGYRQKGFPDHNLQVHGNWLFAPFHRWYLYFHERILGSLIGDPTFALPFWNWDNPPGMAMPAIYTDENSPLYDPFRNALHQPPVIVDLANEANILDPSKQIVNNEITMFRHVVIEGISPSLFLGKPYYAGCEPNNPGAGSLEKGPHNNVHRWTGDPTQPHRIDMGYLAWAARDPIFFAHHSNVDRIWNIWKTIPGGFRRDFNDDDWLESSFLFYDENKNLVRVKIKDCLDSRKLGYDYEYVDDTPWLNVRPRPKYAVPLPLPFPLPQPLPFPLTLNSIQRTTVKRPKKEESWSEVEKAEVLVMEVEYDMTEDVKFDVFINDQGDDEIGPEDSEFAGSFMTLAHSHGHQSKRTTTSLRLAITDLLKDLHALDDESIAVTLAPRYGNKPVTIKGIKIKLVPLVEYVNV</sequence>
<dbReference type="SUPFAM" id="SSF48056">
    <property type="entry name" value="Di-copper centre-containing domain"/>
    <property type="match status" value="1"/>
</dbReference>
<feature type="binding site" evidence="7">
    <location>
        <position position="164"/>
    </location>
    <ligand>
        <name>Cu cation</name>
        <dbReference type="ChEBI" id="CHEBI:23378"/>
        <label>A</label>
    </ligand>
</feature>
<dbReference type="GO" id="GO:0004097">
    <property type="term" value="F:catechol oxidase activity"/>
    <property type="evidence" value="ECO:0007669"/>
    <property type="project" value="InterPro"/>
</dbReference>
<evidence type="ECO:0000313" key="14">
    <source>
        <dbReference type="Proteomes" id="UP000008827"/>
    </source>
</evidence>
<dbReference type="PRINTS" id="PR00092">
    <property type="entry name" value="TYROSINASE"/>
</dbReference>
<evidence type="ECO:0000256" key="3">
    <source>
        <dbReference type="ARBA" id="ARBA00022784"/>
    </source>
</evidence>